<dbReference type="AlphaFoldDB" id="A0AAN9LJK5"/>
<protein>
    <submittedName>
        <fullName evidence="1">Uncharacterized protein</fullName>
    </submittedName>
</protein>
<keyword evidence="2" id="KW-1185">Reference proteome</keyword>
<gene>
    <name evidence="1" type="ORF">VNO80_27155</name>
</gene>
<reference evidence="1 2" key="1">
    <citation type="submission" date="2024-01" db="EMBL/GenBank/DDBJ databases">
        <title>The genomes of 5 underutilized Papilionoideae crops provide insights into root nodulation and disease resistanc.</title>
        <authorList>
            <person name="Jiang F."/>
        </authorList>
    </citation>
    <scope>NUCLEOTIDE SEQUENCE [LARGE SCALE GENOMIC DNA]</scope>
    <source>
        <strain evidence="1">JINMINGXINNONG_FW02</strain>
        <tissue evidence="1">Leaves</tissue>
    </source>
</reference>
<proteinExistence type="predicted"/>
<name>A0AAN9LJK5_PHACN</name>
<organism evidence="1 2">
    <name type="scientific">Phaseolus coccineus</name>
    <name type="common">Scarlet runner bean</name>
    <name type="synonym">Phaseolus multiflorus</name>
    <dbReference type="NCBI Taxonomy" id="3886"/>
    <lineage>
        <taxon>Eukaryota</taxon>
        <taxon>Viridiplantae</taxon>
        <taxon>Streptophyta</taxon>
        <taxon>Embryophyta</taxon>
        <taxon>Tracheophyta</taxon>
        <taxon>Spermatophyta</taxon>
        <taxon>Magnoliopsida</taxon>
        <taxon>eudicotyledons</taxon>
        <taxon>Gunneridae</taxon>
        <taxon>Pentapetalae</taxon>
        <taxon>rosids</taxon>
        <taxon>fabids</taxon>
        <taxon>Fabales</taxon>
        <taxon>Fabaceae</taxon>
        <taxon>Papilionoideae</taxon>
        <taxon>50 kb inversion clade</taxon>
        <taxon>NPAAA clade</taxon>
        <taxon>indigoferoid/millettioid clade</taxon>
        <taxon>Phaseoleae</taxon>
        <taxon>Phaseolus</taxon>
    </lineage>
</organism>
<comment type="caution">
    <text evidence="1">The sequence shown here is derived from an EMBL/GenBank/DDBJ whole genome shotgun (WGS) entry which is preliminary data.</text>
</comment>
<dbReference type="EMBL" id="JAYMYR010000010">
    <property type="protein sequence ID" value="KAK7335364.1"/>
    <property type="molecule type" value="Genomic_DNA"/>
</dbReference>
<accession>A0AAN9LJK5</accession>
<dbReference type="Proteomes" id="UP001374584">
    <property type="component" value="Unassembled WGS sequence"/>
</dbReference>
<sequence length="78" mass="8787">MKRCHVVATTAIHCLCLHCHRRSLPPPFAVTIIRATKRHSLKSWFIVAIVRPIVVHYSRDSLKGSPPLLRTPLPPCKG</sequence>
<evidence type="ECO:0000313" key="2">
    <source>
        <dbReference type="Proteomes" id="UP001374584"/>
    </source>
</evidence>
<evidence type="ECO:0000313" key="1">
    <source>
        <dbReference type="EMBL" id="KAK7335364.1"/>
    </source>
</evidence>